<sequence length="73" mass="8346">MSDRYFHSNLDLIKFNAHLRHYLGGGFRGPMHKGCILASLRSIAKNPQCHWYGVSKLQPVQNFKRIPKPTLPG</sequence>
<dbReference type="OrthoDB" id="9861253at2"/>
<dbReference type="Proteomes" id="UP000399692">
    <property type="component" value="Unassembled WGS sequence"/>
</dbReference>
<evidence type="ECO:0000313" key="2">
    <source>
        <dbReference type="Proteomes" id="UP000399692"/>
    </source>
</evidence>
<dbReference type="RefSeq" id="WP_150568868.1">
    <property type="nucleotide sequence ID" value="NZ_CABVHF010000001.1"/>
</dbReference>
<name>A0A5E6P6Y2_PSEFL</name>
<dbReference type="AlphaFoldDB" id="A0A5E6P6Y2"/>
<accession>A0A5E6P6Y2</accession>
<reference evidence="1 2" key="1">
    <citation type="submission" date="2019-09" db="EMBL/GenBank/DDBJ databases">
        <authorList>
            <person name="Chandra G."/>
            <person name="Truman W A."/>
        </authorList>
    </citation>
    <scope>NUCLEOTIDE SEQUENCE [LARGE SCALE GENOMIC DNA]</scope>
    <source>
        <strain evidence="1">PS631</strain>
    </source>
</reference>
<dbReference type="EMBL" id="CABVHF010000001">
    <property type="protein sequence ID" value="VVM37157.1"/>
    <property type="molecule type" value="Genomic_DNA"/>
</dbReference>
<protein>
    <submittedName>
        <fullName evidence="1">Uncharacterized protein</fullName>
    </submittedName>
</protein>
<gene>
    <name evidence="1" type="ORF">PS631_00089</name>
</gene>
<proteinExistence type="predicted"/>
<evidence type="ECO:0000313" key="1">
    <source>
        <dbReference type="EMBL" id="VVM37157.1"/>
    </source>
</evidence>
<organism evidence="1 2">
    <name type="scientific">Pseudomonas fluorescens</name>
    <dbReference type="NCBI Taxonomy" id="294"/>
    <lineage>
        <taxon>Bacteria</taxon>
        <taxon>Pseudomonadati</taxon>
        <taxon>Pseudomonadota</taxon>
        <taxon>Gammaproteobacteria</taxon>
        <taxon>Pseudomonadales</taxon>
        <taxon>Pseudomonadaceae</taxon>
        <taxon>Pseudomonas</taxon>
    </lineage>
</organism>